<evidence type="ECO:0000259" key="6">
    <source>
        <dbReference type="Pfam" id="PF00892"/>
    </source>
</evidence>
<feature type="domain" description="EamA" evidence="6">
    <location>
        <begin position="25"/>
        <end position="143"/>
    </location>
</feature>
<dbReference type="GO" id="GO:0016020">
    <property type="term" value="C:membrane"/>
    <property type="evidence" value="ECO:0007669"/>
    <property type="project" value="UniProtKB-SubCell"/>
</dbReference>
<feature type="transmembrane region" description="Helical" evidence="5">
    <location>
        <begin position="99"/>
        <end position="117"/>
    </location>
</feature>
<dbReference type="InterPro" id="IPR000620">
    <property type="entry name" value="EamA_dom"/>
</dbReference>
<dbReference type="AlphaFoldDB" id="A0A6J6C5Z3"/>
<sequence length="300" mass="31796">MKDHFHTKLPSGRDIPFLTLGLIGIGTSGPIIAKSLIPVPSLIFLRNLIGGLVILPFALSKGEWKTDEQKSALRWAALSGAFLAAHFLCFFGAMRLTSVATGTAIAATQPIFAAIFVKFNGGHIPRRSIGGMIIAFLSVILITGVDLNLSIRSFQGDLLALIGGIFGAAYMLIGAKVQKSVSTATFTSVCYLSCAIVSLPVVILSNSKLIGFSTYDIALLIALILGAQLLGHTMFNASLKRVSPVVVSLIVFFEVPVSAFFAYIWLGQQPPAGTIPGIIGLLFGCALFVVKSSQETPQLK</sequence>
<feature type="transmembrane region" description="Helical" evidence="5">
    <location>
        <begin position="185"/>
        <end position="203"/>
    </location>
</feature>
<keyword evidence="3 5" id="KW-1133">Transmembrane helix</keyword>
<evidence type="ECO:0000256" key="5">
    <source>
        <dbReference type="SAM" id="Phobius"/>
    </source>
</evidence>
<feature type="transmembrane region" description="Helical" evidence="5">
    <location>
        <begin position="272"/>
        <end position="290"/>
    </location>
</feature>
<reference evidence="7" key="1">
    <citation type="submission" date="2020-05" db="EMBL/GenBank/DDBJ databases">
        <authorList>
            <person name="Chiriac C."/>
            <person name="Salcher M."/>
            <person name="Ghai R."/>
            <person name="Kavagutti S V."/>
        </authorList>
    </citation>
    <scope>NUCLEOTIDE SEQUENCE</scope>
</reference>
<proteinExistence type="predicted"/>
<feature type="transmembrane region" description="Helical" evidence="5">
    <location>
        <begin position="129"/>
        <end position="147"/>
    </location>
</feature>
<dbReference type="SUPFAM" id="SSF103481">
    <property type="entry name" value="Multidrug resistance efflux transporter EmrE"/>
    <property type="match status" value="2"/>
</dbReference>
<dbReference type="PANTHER" id="PTHR32322">
    <property type="entry name" value="INNER MEMBRANE TRANSPORTER"/>
    <property type="match status" value="1"/>
</dbReference>
<keyword evidence="4 5" id="KW-0472">Membrane</keyword>
<feature type="transmembrane region" description="Helical" evidence="5">
    <location>
        <begin position="242"/>
        <end position="266"/>
    </location>
</feature>
<gene>
    <name evidence="7" type="ORF">UFOPK1508_00093</name>
    <name evidence="8" type="ORF">UFOPK4125_00518</name>
</gene>
<keyword evidence="2 5" id="KW-0812">Transmembrane</keyword>
<feature type="transmembrane region" description="Helical" evidence="5">
    <location>
        <begin position="43"/>
        <end position="60"/>
    </location>
</feature>
<feature type="transmembrane region" description="Helical" evidence="5">
    <location>
        <begin position="153"/>
        <end position="173"/>
    </location>
</feature>
<comment type="subcellular location">
    <subcellularLocation>
        <location evidence="1">Membrane</location>
        <topology evidence="1">Multi-pass membrane protein</topology>
    </subcellularLocation>
</comment>
<evidence type="ECO:0000313" key="7">
    <source>
        <dbReference type="EMBL" id="CAB4546484.1"/>
    </source>
</evidence>
<feature type="domain" description="EamA" evidence="6">
    <location>
        <begin position="156"/>
        <end position="289"/>
    </location>
</feature>
<dbReference type="PANTHER" id="PTHR32322:SF2">
    <property type="entry name" value="EAMA DOMAIN-CONTAINING PROTEIN"/>
    <property type="match status" value="1"/>
</dbReference>
<evidence type="ECO:0000256" key="1">
    <source>
        <dbReference type="ARBA" id="ARBA00004141"/>
    </source>
</evidence>
<dbReference type="InterPro" id="IPR037185">
    <property type="entry name" value="EmrE-like"/>
</dbReference>
<name>A0A6J6C5Z3_9ZZZZ</name>
<organism evidence="7">
    <name type="scientific">freshwater metagenome</name>
    <dbReference type="NCBI Taxonomy" id="449393"/>
    <lineage>
        <taxon>unclassified sequences</taxon>
        <taxon>metagenomes</taxon>
        <taxon>ecological metagenomes</taxon>
    </lineage>
</organism>
<evidence type="ECO:0000256" key="4">
    <source>
        <dbReference type="ARBA" id="ARBA00023136"/>
    </source>
</evidence>
<dbReference type="InterPro" id="IPR050638">
    <property type="entry name" value="AA-Vitamin_Transporters"/>
</dbReference>
<evidence type="ECO:0000313" key="8">
    <source>
        <dbReference type="EMBL" id="CAB5022219.1"/>
    </source>
</evidence>
<evidence type="ECO:0000256" key="3">
    <source>
        <dbReference type="ARBA" id="ARBA00022989"/>
    </source>
</evidence>
<feature type="transmembrane region" description="Helical" evidence="5">
    <location>
        <begin position="209"/>
        <end position="230"/>
    </location>
</feature>
<dbReference type="EMBL" id="CAEZSW010000004">
    <property type="protein sequence ID" value="CAB4546484.1"/>
    <property type="molecule type" value="Genomic_DNA"/>
</dbReference>
<evidence type="ECO:0000256" key="2">
    <source>
        <dbReference type="ARBA" id="ARBA00022692"/>
    </source>
</evidence>
<dbReference type="EMBL" id="CAFBPR010000076">
    <property type="protein sequence ID" value="CAB5022219.1"/>
    <property type="molecule type" value="Genomic_DNA"/>
</dbReference>
<dbReference type="Pfam" id="PF00892">
    <property type="entry name" value="EamA"/>
    <property type="match status" value="2"/>
</dbReference>
<protein>
    <submittedName>
        <fullName evidence="7">Unannotated protein</fullName>
    </submittedName>
</protein>
<accession>A0A6J6C5Z3</accession>
<feature type="transmembrane region" description="Helical" evidence="5">
    <location>
        <begin position="72"/>
        <end position="93"/>
    </location>
</feature>